<accession>A0ABS7C5H8</accession>
<evidence type="ECO:0000313" key="3">
    <source>
        <dbReference type="Proteomes" id="UP001519887"/>
    </source>
</evidence>
<protein>
    <submittedName>
        <fullName evidence="2">Uncharacterized protein</fullName>
    </submittedName>
</protein>
<feature type="region of interest" description="Disordered" evidence="1">
    <location>
        <begin position="33"/>
        <end position="54"/>
    </location>
</feature>
<keyword evidence="3" id="KW-1185">Reference proteome</keyword>
<sequence length="54" mass="6116">MKEGEALKLNSTAQTMRVTRRVAAGFRCAGHTLPDARMRGEQTTDRHRRSKSLM</sequence>
<evidence type="ECO:0000313" key="2">
    <source>
        <dbReference type="EMBL" id="MBW7456168.1"/>
    </source>
</evidence>
<feature type="compositionally biased region" description="Basic and acidic residues" evidence="1">
    <location>
        <begin position="34"/>
        <end position="45"/>
    </location>
</feature>
<proteinExistence type="predicted"/>
<comment type="caution">
    <text evidence="2">The sequence shown here is derived from an EMBL/GenBank/DDBJ whole genome shotgun (WGS) entry which is preliminary data.</text>
</comment>
<evidence type="ECO:0000256" key="1">
    <source>
        <dbReference type="SAM" id="MobiDB-lite"/>
    </source>
</evidence>
<organism evidence="2 3">
    <name type="scientific">Paenibacillus sepulcri</name>
    <dbReference type="NCBI Taxonomy" id="359917"/>
    <lineage>
        <taxon>Bacteria</taxon>
        <taxon>Bacillati</taxon>
        <taxon>Bacillota</taxon>
        <taxon>Bacilli</taxon>
        <taxon>Bacillales</taxon>
        <taxon>Paenibacillaceae</taxon>
        <taxon>Paenibacillus</taxon>
    </lineage>
</organism>
<dbReference type="EMBL" id="JAHZIK010000514">
    <property type="protein sequence ID" value="MBW7456168.1"/>
    <property type="molecule type" value="Genomic_DNA"/>
</dbReference>
<gene>
    <name evidence="2" type="ORF">K0U00_19235</name>
</gene>
<name>A0ABS7C5H8_9BACL</name>
<dbReference type="RefSeq" id="WP_210037256.1">
    <property type="nucleotide sequence ID" value="NZ_JBHLVU010000004.1"/>
</dbReference>
<dbReference type="Proteomes" id="UP001519887">
    <property type="component" value="Unassembled WGS sequence"/>
</dbReference>
<reference evidence="2 3" key="1">
    <citation type="submission" date="2021-07" db="EMBL/GenBank/DDBJ databases">
        <title>Paenibacillus radiodurans sp. nov., isolated from the southeastern edge of Tengger Desert.</title>
        <authorList>
            <person name="Zhang G."/>
        </authorList>
    </citation>
    <scope>NUCLEOTIDE SEQUENCE [LARGE SCALE GENOMIC DNA]</scope>
    <source>
        <strain evidence="2 3">CCM 7311</strain>
    </source>
</reference>